<dbReference type="AlphaFoldDB" id="A0A6G0U790"/>
<accession>A0A6G0U790</accession>
<proteinExistence type="predicted"/>
<protein>
    <submittedName>
        <fullName evidence="1">Uncharacterized protein</fullName>
    </submittedName>
</protein>
<organism evidence="1 2">
    <name type="scientific">Aphis glycines</name>
    <name type="common">Soybean aphid</name>
    <dbReference type="NCBI Taxonomy" id="307491"/>
    <lineage>
        <taxon>Eukaryota</taxon>
        <taxon>Metazoa</taxon>
        <taxon>Ecdysozoa</taxon>
        <taxon>Arthropoda</taxon>
        <taxon>Hexapoda</taxon>
        <taxon>Insecta</taxon>
        <taxon>Pterygota</taxon>
        <taxon>Neoptera</taxon>
        <taxon>Paraneoptera</taxon>
        <taxon>Hemiptera</taxon>
        <taxon>Sternorrhyncha</taxon>
        <taxon>Aphidomorpha</taxon>
        <taxon>Aphidoidea</taxon>
        <taxon>Aphididae</taxon>
        <taxon>Aphidini</taxon>
        <taxon>Aphis</taxon>
        <taxon>Aphis</taxon>
    </lineage>
</organism>
<evidence type="ECO:0000313" key="1">
    <source>
        <dbReference type="EMBL" id="KAE9544813.1"/>
    </source>
</evidence>
<dbReference type="Proteomes" id="UP000475862">
    <property type="component" value="Unassembled WGS sequence"/>
</dbReference>
<reference evidence="1 2" key="1">
    <citation type="submission" date="2019-08" db="EMBL/GenBank/DDBJ databases">
        <title>The genome of the soybean aphid Biotype 1, its phylome, world population structure and adaptation to the North American continent.</title>
        <authorList>
            <person name="Giordano R."/>
            <person name="Donthu R.K."/>
            <person name="Hernandez A.G."/>
            <person name="Wright C.L."/>
            <person name="Zimin A.V."/>
        </authorList>
    </citation>
    <scope>NUCLEOTIDE SEQUENCE [LARGE SCALE GENOMIC DNA]</scope>
    <source>
        <tissue evidence="1">Whole aphids</tissue>
    </source>
</reference>
<dbReference type="EMBL" id="VYZN01000001">
    <property type="protein sequence ID" value="KAE9544813.1"/>
    <property type="molecule type" value="Genomic_DNA"/>
</dbReference>
<gene>
    <name evidence="1" type="ORF">AGLY_000355</name>
</gene>
<comment type="caution">
    <text evidence="1">The sequence shown here is derived from an EMBL/GenBank/DDBJ whole genome shotgun (WGS) entry which is preliminary data.</text>
</comment>
<sequence length="202" mass="23102">MYIDEPHHFTGPIKRFGHGRFPLKLFLSLFDQMKKVSQVLNGVMNLTFLQYLSKTRKFAIVIEVVIIIHEVNTNAINLGIWLYILHNRILSTLLDDVALHTPWPLNDSSTEIIFISITRSTFGNFWKTSASRSTLSKNSSLIHKITKLELLNINLISHMLFAKESLSSSIFIPKIRGSSRKKNFLKNSMTTCLSSAYNKNDC</sequence>
<name>A0A6G0U790_APHGL</name>
<keyword evidence="2" id="KW-1185">Reference proteome</keyword>
<evidence type="ECO:0000313" key="2">
    <source>
        <dbReference type="Proteomes" id="UP000475862"/>
    </source>
</evidence>